<gene>
    <name evidence="1" type="ORF">CAG72_04835</name>
</gene>
<protein>
    <submittedName>
        <fullName evidence="1">Uncharacterized protein</fullName>
    </submittedName>
</protein>
<dbReference type="EMBL" id="WXWW01000078">
    <property type="protein sequence ID" value="NAW64537.1"/>
    <property type="molecule type" value="Genomic_DNA"/>
</dbReference>
<accession>A0A7X4W9Z2</accession>
<evidence type="ECO:0000313" key="1">
    <source>
        <dbReference type="EMBL" id="NAW64537.1"/>
    </source>
</evidence>
<comment type="caution">
    <text evidence="1">The sequence shown here is derived from an EMBL/GenBank/DDBJ whole genome shotgun (WGS) entry which is preliminary data.</text>
</comment>
<reference evidence="1 2" key="1">
    <citation type="submission" date="2017-05" db="EMBL/GenBank/DDBJ databases">
        <title>High clonality and local adaptation shapes Vibrionaceae linages within an endangered oasis.</title>
        <authorList>
            <person name="Vazquez-Rosas-Landa M."/>
        </authorList>
    </citation>
    <scope>NUCLEOTIDE SEQUENCE [LARGE SCALE GENOMIC DNA]</scope>
    <source>
        <strain evidence="1 2">P46_P4S1P180</strain>
    </source>
</reference>
<dbReference type="RefSeq" id="WP_161443297.1">
    <property type="nucleotide sequence ID" value="NZ_WXWW01000078.1"/>
</dbReference>
<organism evidence="1 2">
    <name type="scientific">Photobacterium halotolerans</name>
    <dbReference type="NCBI Taxonomy" id="265726"/>
    <lineage>
        <taxon>Bacteria</taxon>
        <taxon>Pseudomonadati</taxon>
        <taxon>Pseudomonadota</taxon>
        <taxon>Gammaproteobacteria</taxon>
        <taxon>Vibrionales</taxon>
        <taxon>Vibrionaceae</taxon>
        <taxon>Photobacterium</taxon>
    </lineage>
</organism>
<dbReference type="AlphaFoldDB" id="A0A7X4W9Z2"/>
<name>A0A7X4W9Z2_9GAMM</name>
<sequence length="69" mass="8183">MTQPLYYEQNADGSGFAFIDGEPEYFRSSAELHQIGLEFYPQGYELYLVTPENWQQLYDMGVFEHENDY</sequence>
<proteinExistence type="predicted"/>
<dbReference type="Proteomes" id="UP000465712">
    <property type="component" value="Unassembled WGS sequence"/>
</dbReference>
<evidence type="ECO:0000313" key="2">
    <source>
        <dbReference type="Proteomes" id="UP000465712"/>
    </source>
</evidence>